<evidence type="ECO:0008006" key="5">
    <source>
        <dbReference type="Google" id="ProtNLM"/>
    </source>
</evidence>
<name>A0ABD0S8K7_LOXSC</name>
<accession>A0ABD0S8K7</accession>
<keyword evidence="2" id="KW-1133">Transmembrane helix</keyword>
<sequence>MAQEFSSISHLLDTRSRRSAWIGGGGTVLKYIFGTLDEDDGIRYNEAIESVQTDQKKLATLMKENILVTTSVISKFNDTLNRIKINEANLNQAIDKLSSGLQNVSIKTDELLVQSYADQILINLETAILVLSFQIEDIVNSILFSSHNIIHPSIINSQQLYKELAEGYRHLPDDSKLPIILDLNSIHFILNISKTICYYVDSKIIFVLQIPLVSTKEFMLFHTIALPIPHSENKSSSFSLVIPNSKFIAMTKDKVHYCNLDSLDYCKTPTANDYICDVTNVYASDARPSCESELMSKVISEIPVQCETKFIYGKIDIWKPINNNKWIYVQTIPNKISIDCMNSKLYEDNISGTGIITIPSGCTGYCRSTTLLPKNIPINVTSPVKIPDFNLLDDSCCNLVKLNKLIENVSPVELKNVDLDNLNSESNVLLKTSAGLDGIVDKPHIIQYGTHYSILLLIISFVISIFIIYKTYLIFKKCTPGSSLPCFHKPNPSTAAETPAEDKQTDGPDP</sequence>
<dbReference type="InterPro" id="IPR022048">
    <property type="entry name" value="Envelope_fusion-like"/>
</dbReference>
<feature type="compositionally biased region" description="Basic and acidic residues" evidence="1">
    <location>
        <begin position="500"/>
        <end position="510"/>
    </location>
</feature>
<evidence type="ECO:0000256" key="2">
    <source>
        <dbReference type="SAM" id="Phobius"/>
    </source>
</evidence>
<reference evidence="3 4" key="1">
    <citation type="submission" date="2024-06" db="EMBL/GenBank/DDBJ databases">
        <title>A chromosome-level genome assembly of beet webworm, Loxostege sticticalis.</title>
        <authorList>
            <person name="Zhang Y."/>
        </authorList>
    </citation>
    <scope>NUCLEOTIDE SEQUENCE [LARGE SCALE GENOMIC DNA]</scope>
    <source>
        <strain evidence="3">AQ028</strain>
        <tissue evidence="3">Male pupae</tissue>
    </source>
</reference>
<evidence type="ECO:0000256" key="1">
    <source>
        <dbReference type="SAM" id="MobiDB-lite"/>
    </source>
</evidence>
<keyword evidence="2" id="KW-0472">Membrane</keyword>
<protein>
    <recommendedName>
        <fullName evidence="5">Envelope protein</fullName>
    </recommendedName>
</protein>
<feature type="transmembrane region" description="Helical" evidence="2">
    <location>
        <begin position="452"/>
        <end position="469"/>
    </location>
</feature>
<dbReference type="Proteomes" id="UP001549921">
    <property type="component" value="Unassembled WGS sequence"/>
</dbReference>
<dbReference type="Pfam" id="PF12259">
    <property type="entry name" value="Baculo_F"/>
    <property type="match status" value="1"/>
</dbReference>
<keyword evidence="2" id="KW-0812">Transmembrane</keyword>
<dbReference type="EMBL" id="JBEDNZ010000026">
    <property type="protein sequence ID" value="KAL0810367.1"/>
    <property type="molecule type" value="Genomic_DNA"/>
</dbReference>
<dbReference type="AlphaFoldDB" id="A0ABD0S8K7"/>
<feature type="region of interest" description="Disordered" evidence="1">
    <location>
        <begin position="489"/>
        <end position="510"/>
    </location>
</feature>
<gene>
    <name evidence="3" type="ORF">ABMA28_010516</name>
</gene>
<comment type="caution">
    <text evidence="3">The sequence shown here is derived from an EMBL/GenBank/DDBJ whole genome shotgun (WGS) entry which is preliminary data.</text>
</comment>
<evidence type="ECO:0000313" key="4">
    <source>
        <dbReference type="Proteomes" id="UP001549921"/>
    </source>
</evidence>
<organism evidence="3 4">
    <name type="scientific">Loxostege sticticalis</name>
    <name type="common">Beet webworm moth</name>
    <dbReference type="NCBI Taxonomy" id="481309"/>
    <lineage>
        <taxon>Eukaryota</taxon>
        <taxon>Metazoa</taxon>
        <taxon>Ecdysozoa</taxon>
        <taxon>Arthropoda</taxon>
        <taxon>Hexapoda</taxon>
        <taxon>Insecta</taxon>
        <taxon>Pterygota</taxon>
        <taxon>Neoptera</taxon>
        <taxon>Endopterygota</taxon>
        <taxon>Lepidoptera</taxon>
        <taxon>Glossata</taxon>
        <taxon>Ditrysia</taxon>
        <taxon>Pyraloidea</taxon>
        <taxon>Crambidae</taxon>
        <taxon>Pyraustinae</taxon>
        <taxon>Loxostege</taxon>
    </lineage>
</organism>
<proteinExistence type="predicted"/>
<evidence type="ECO:0000313" key="3">
    <source>
        <dbReference type="EMBL" id="KAL0810367.1"/>
    </source>
</evidence>